<dbReference type="EMBL" id="HBUF01420152">
    <property type="protein sequence ID" value="CAG6740655.1"/>
    <property type="molecule type" value="Transcribed_RNA"/>
</dbReference>
<organism evidence="2">
    <name type="scientific">Cacopsylla melanoneura</name>
    <dbReference type="NCBI Taxonomy" id="428564"/>
    <lineage>
        <taxon>Eukaryota</taxon>
        <taxon>Metazoa</taxon>
        <taxon>Ecdysozoa</taxon>
        <taxon>Arthropoda</taxon>
        <taxon>Hexapoda</taxon>
        <taxon>Insecta</taxon>
        <taxon>Pterygota</taxon>
        <taxon>Neoptera</taxon>
        <taxon>Paraneoptera</taxon>
        <taxon>Hemiptera</taxon>
        <taxon>Sternorrhyncha</taxon>
        <taxon>Psylloidea</taxon>
        <taxon>Psyllidae</taxon>
        <taxon>Psyllinae</taxon>
        <taxon>Cacopsylla</taxon>
    </lineage>
</organism>
<dbReference type="Gene3D" id="3.30.70.1820">
    <property type="entry name" value="L1 transposable element, RRM domain"/>
    <property type="match status" value="1"/>
</dbReference>
<feature type="coiled-coil region" evidence="1">
    <location>
        <begin position="1"/>
        <end position="89"/>
    </location>
</feature>
<dbReference type="AlphaFoldDB" id="A0A8D8Z678"/>
<proteinExistence type="predicted"/>
<keyword evidence="1" id="KW-0175">Coiled coil</keyword>
<dbReference type="EMBL" id="HBUF01420153">
    <property type="protein sequence ID" value="CAG6740656.1"/>
    <property type="molecule type" value="Transcribed_RNA"/>
</dbReference>
<sequence length="177" mass="21545">MEQILQELQKIRTDFNEEQKETRKLIEETFKNEQIEKGKINEKLEKQDNRINKLENEARKKNVIVYGIKEENNENFNDLKEKLNWLLNQKMELGIRQEEIDDFFRLGKKTDTKRNRPIIIKMISNWRKTEIMMNKKKLSGTKIFIEKDMNEEEIFEKRKMVAEMKELKSKHTLKENP</sequence>
<accession>A0A8D8Z678</accession>
<protein>
    <submittedName>
        <fullName evidence="2">Uncharacterized protein</fullName>
    </submittedName>
</protein>
<evidence type="ECO:0000313" key="2">
    <source>
        <dbReference type="EMBL" id="CAG6740656.1"/>
    </source>
</evidence>
<evidence type="ECO:0000256" key="1">
    <source>
        <dbReference type="SAM" id="Coils"/>
    </source>
</evidence>
<name>A0A8D8Z678_9HEMI</name>
<reference evidence="2" key="1">
    <citation type="submission" date="2021-05" db="EMBL/GenBank/DDBJ databases">
        <authorList>
            <person name="Alioto T."/>
            <person name="Alioto T."/>
            <person name="Gomez Garrido J."/>
        </authorList>
    </citation>
    <scope>NUCLEOTIDE SEQUENCE</scope>
</reference>